<evidence type="ECO:0000313" key="6">
    <source>
        <dbReference type="Proteomes" id="UP000027446"/>
    </source>
</evidence>
<gene>
    <name evidence="5" type="ORF">HAD_00175</name>
</gene>
<evidence type="ECO:0000256" key="2">
    <source>
        <dbReference type="ARBA" id="ARBA00022801"/>
    </source>
</evidence>
<dbReference type="Proteomes" id="UP000027446">
    <property type="component" value="Unassembled WGS sequence"/>
</dbReference>
<dbReference type="OrthoDB" id="9761969at2"/>
<dbReference type="PROSITE" id="PS51462">
    <property type="entry name" value="NUDIX"/>
    <property type="match status" value="1"/>
</dbReference>
<dbReference type="eggNOG" id="COG1051">
    <property type="taxonomic scope" value="Bacteria"/>
</dbReference>
<dbReference type="InterPro" id="IPR020476">
    <property type="entry name" value="Nudix_hydrolase"/>
</dbReference>
<dbReference type="InterPro" id="IPR020084">
    <property type="entry name" value="NUDIX_hydrolase_CS"/>
</dbReference>
<dbReference type="Gene3D" id="3.90.79.10">
    <property type="entry name" value="Nucleoside Triphosphate Pyrophosphohydrolase"/>
    <property type="match status" value="1"/>
</dbReference>
<dbReference type="AlphaFoldDB" id="A0A069E2D1"/>
<evidence type="ECO:0000259" key="4">
    <source>
        <dbReference type="PROSITE" id="PS51462"/>
    </source>
</evidence>
<sequence>MTDSPLRPGAGCGAAILDDEGRLLLIQRLKEPEAGAWGLPGGKIDFGERAEDTARREIEEELGIVIELTRLACISEIIGGGDGLHWVSPIFEARIVSGEPRIMEPEKHGGWGWFTRDDLPDRLTSPAITFLDRTANGAWQPALKQSL</sequence>
<dbReference type="Pfam" id="PF00293">
    <property type="entry name" value="NUDIX"/>
    <property type="match status" value="1"/>
</dbReference>
<dbReference type="InterPro" id="IPR015797">
    <property type="entry name" value="NUDIX_hydrolase-like_dom_sf"/>
</dbReference>
<protein>
    <submittedName>
        <fullName evidence="5">NUDIX family NudH subfamily hydrolase</fullName>
    </submittedName>
</protein>
<dbReference type="PRINTS" id="PR00502">
    <property type="entry name" value="NUDIXFAMILY"/>
</dbReference>
<evidence type="ECO:0000313" key="5">
    <source>
        <dbReference type="EMBL" id="KCZ84048.1"/>
    </source>
</evidence>
<dbReference type="RefSeq" id="WP_051595789.1">
    <property type="nucleotide sequence ID" value="NZ_ARYH01000001.1"/>
</dbReference>
<dbReference type="GO" id="GO:0016787">
    <property type="term" value="F:hydrolase activity"/>
    <property type="evidence" value="ECO:0007669"/>
    <property type="project" value="UniProtKB-KW"/>
</dbReference>
<dbReference type="PANTHER" id="PTHR43046:SF14">
    <property type="entry name" value="MUTT_NUDIX FAMILY PROTEIN"/>
    <property type="match status" value="1"/>
</dbReference>
<dbReference type="InterPro" id="IPR000086">
    <property type="entry name" value="NUDIX_hydrolase_dom"/>
</dbReference>
<name>A0A069E2D1_9PROT</name>
<dbReference type="STRING" id="1280949.HAD_00175"/>
<organism evidence="5 6">
    <name type="scientific">Hyphomonas adhaerens MHS-3</name>
    <dbReference type="NCBI Taxonomy" id="1280949"/>
    <lineage>
        <taxon>Bacteria</taxon>
        <taxon>Pseudomonadati</taxon>
        <taxon>Pseudomonadota</taxon>
        <taxon>Alphaproteobacteria</taxon>
        <taxon>Hyphomonadales</taxon>
        <taxon>Hyphomonadaceae</taxon>
        <taxon>Hyphomonas</taxon>
    </lineage>
</organism>
<dbReference type="PROSITE" id="PS00893">
    <property type="entry name" value="NUDIX_BOX"/>
    <property type="match status" value="1"/>
</dbReference>
<dbReference type="PATRIC" id="fig|1280949.3.peg.35"/>
<evidence type="ECO:0000256" key="3">
    <source>
        <dbReference type="RuleBase" id="RU003476"/>
    </source>
</evidence>
<feature type="domain" description="Nudix hydrolase" evidence="4">
    <location>
        <begin position="5"/>
        <end position="136"/>
    </location>
</feature>
<comment type="caution">
    <text evidence="5">The sequence shown here is derived from an EMBL/GenBank/DDBJ whole genome shotgun (WGS) entry which is preliminary data.</text>
</comment>
<keyword evidence="6" id="KW-1185">Reference proteome</keyword>
<proteinExistence type="inferred from homology"/>
<dbReference type="SUPFAM" id="SSF55811">
    <property type="entry name" value="Nudix"/>
    <property type="match status" value="1"/>
</dbReference>
<comment type="cofactor">
    <cofactor evidence="1">
        <name>Mg(2+)</name>
        <dbReference type="ChEBI" id="CHEBI:18420"/>
    </cofactor>
</comment>
<comment type="similarity">
    <text evidence="3">Belongs to the Nudix hydrolase family.</text>
</comment>
<evidence type="ECO:0000256" key="1">
    <source>
        <dbReference type="ARBA" id="ARBA00001946"/>
    </source>
</evidence>
<accession>A0A069E2D1</accession>
<dbReference type="EMBL" id="ARYH01000001">
    <property type="protein sequence ID" value="KCZ84048.1"/>
    <property type="molecule type" value="Genomic_DNA"/>
</dbReference>
<reference evidence="5 6" key="1">
    <citation type="journal article" date="2014" name="Antonie Van Leeuwenhoek">
        <title>Hyphomonas beringensis sp. nov. and Hyphomonas chukchiensis sp. nov., isolated from surface seawater of the Bering Sea and Chukchi Sea.</title>
        <authorList>
            <person name="Li C."/>
            <person name="Lai Q."/>
            <person name="Li G."/>
            <person name="Dong C."/>
            <person name="Wang J."/>
            <person name="Liao Y."/>
            <person name="Shao Z."/>
        </authorList>
    </citation>
    <scope>NUCLEOTIDE SEQUENCE [LARGE SCALE GENOMIC DNA]</scope>
    <source>
        <strain evidence="5 6">MHS-3</strain>
    </source>
</reference>
<keyword evidence="2 3" id="KW-0378">Hydrolase</keyword>
<dbReference type="PANTHER" id="PTHR43046">
    <property type="entry name" value="GDP-MANNOSE MANNOSYL HYDROLASE"/>
    <property type="match status" value="1"/>
</dbReference>